<dbReference type="Gene3D" id="1.10.630.10">
    <property type="entry name" value="Cytochrome P450"/>
    <property type="match status" value="1"/>
</dbReference>
<dbReference type="GO" id="GO:0016705">
    <property type="term" value="F:oxidoreductase activity, acting on paired donors, with incorporation or reduction of molecular oxygen"/>
    <property type="evidence" value="ECO:0007669"/>
    <property type="project" value="InterPro"/>
</dbReference>
<proteinExistence type="inferred from homology"/>
<dbReference type="SUPFAM" id="SSF48264">
    <property type="entry name" value="Cytochrome P450"/>
    <property type="match status" value="1"/>
</dbReference>
<dbReference type="PANTHER" id="PTHR46696">
    <property type="entry name" value="P450, PUTATIVE (EUROFUNG)-RELATED"/>
    <property type="match status" value="1"/>
</dbReference>
<name>A0A381THF4_9ZZZZ</name>
<dbReference type="AlphaFoldDB" id="A0A381THF4"/>
<dbReference type="EMBL" id="UINC01004603">
    <property type="protein sequence ID" value="SVA15556.1"/>
    <property type="molecule type" value="Genomic_DNA"/>
</dbReference>
<feature type="non-terminal residue" evidence="2">
    <location>
        <position position="170"/>
    </location>
</feature>
<organism evidence="2">
    <name type="scientific">marine metagenome</name>
    <dbReference type="NCBI Taxonomy" id="408172"/>
    <lineage>
        <taxon>unclassified sequences</taxon>
        <taxon>metagenomes</taxon>
        <taxon>ecological metagenomes</taxon>
    </lineage>
</organism>
<dbReference type="InterPro" id="IPR036396">
    <property type="entry name" value="Cyt_P450_sf"/>
</dbReference>
<comment type="similarity">
    <text evidence="1">Belongs to the cytochrome P450 family.</text>
</comment>
<evidence type="ECO:0008006" key="3">
    <source>
        <dbReference type="Google" id="ProtNLM"/>
    </source>
</evidence>
<protein>
    <recommendedName>
        <fullName evidence="3">Cytochrome P450</fullName>
    </recommendedName>
</protein>
<dbReference type="GO" id="GO:0020037">
    <property type="term" value="F:heme binding"/>
    <property type="evidence" value="ECO:0007669"/>
    <property type="project" value="InterPro"/>
</dbReference>
<dbReference type="GO" id="GO:0005506">
    <property type="term" value="F:iron ion binding"/>
    <property type="evidence" value="ECO:0007669"/>
    <property type="project" value="InterPro"/>
</dbReference>
<accession>A0A381THF4</accession>
<dbReference type="GO" id="GO:0004497">
    <property type="term" value="F:monooxygenase activity"/>
    <property type="evidence" value="ECO:0007669"/>
    <property type="project" value="InterPro"/>
</dbReference>
<dbReference type="PANTHER" id="PTHR46696:SF6">
    <property type="entry name" value="P450, PUTATIVE (EUROFUNG)-RELATED"/>
    <property type="match status" value="1"/>
</dbReference>
<gene>
    <name evidence="2" type="ORF">METZ01_LOCUS68410</name>
</gene>
<reference evidence="2" key="1">
    <citation type="submission" date="2018-05" db="EMBL/GenBank/DDBJ databases">
        <authorList>
            <person name="Lanie J.A."/>
            <person name="Ng W.-L."/>
            <person name="Kazmierczak K.M."/>
            <person name="Andrzejewski T.M."/>
            <person name="Davidsen T.M."/>
            <person name="Wayne K.J."/>
            <person name="Tettelin H."/>
            <person name="Glass J.I."/>
            <person name="Rusch D."/>
            <person name="Podicherti R."/>
            <person name="Tsui H.-C.T."/>
            <person name="Winkler M.E."/>
        </authorList>
    </citation>
    <scope>NUCLEOTIDE SEQUENCE</scope>
</reference>
<evidence type="ECO:0000313" key="2">
    <source>
        <dbReference type="EMBL" id="SVA15556.1"/>
    </source>
</evidence>
<sequence>MDKIEKLPKNFNLLDPKVIEDPYEAYSVYREKAPVFLSPDTGFYVVTKYEDLKRVLSDYDFFSRDIAAYWEKNVEKKKEGYWKYGRSVGKVFSEKGWKQVPCFGSEPPNHTRFRKAANPSFTAGRIKKMEPYIKNLVNELIDTFIDDGKVEFISQFCVPLPMNVIQDRLG</sequence>
<evidence type="ECO:0000256" key="1">
    <source>
        <dbReference type="ARBA" id="ARBA00010617"/>
    </source>
</evidence>